<proteinExistence type="predicted"/>
<accession>A0A502G238</accession>
<reference evidence="2 3" key="1">
    <citation type="journal article" date="2019" name="Environ. Microbiol.">
        <title>Species interactions and distinct microbial communities in high Arctic permafrost affected cryosols are associated with the CH4 and CO2 gas fluxes.</title>
        <authorList>
            <person name="Altshuler I."/>
            <person name="Hamel J."/>
            <person name="Turney S."/>
            <person name="Magnuson E."/>
            <person name="Levesque R."/>
            <person name="Greer C."/>
            <person name="Whyte L.G."/>
        </authorList>
    </citation>
    <scope>NUCLEOTIDE SEQUENCE [LARGE SCALE GENOMIC DNA]</scope>
    <source>
        <strain evidence="2 3">E4</strain>
    </source>
</reference>
<name>A0A502G238_9GAMM</name>
<gene>
    <name evidence="2" type="ORF">EAH77_23000</name>
</gene>
<organism evidence="2 3">
    <name type="scientific">Ewingella americana</name>
    <dbReference type="NCBI Taxonomy" id="41202"/>
    <lineage>
        <taxon>Bacteria</taxon>
        <taxon>Pseudomonadati</taxon>
        <taxon>Pseudomonadota</taxon>
        <taxon>Gammaproteobacteria</taxon>
        <taxon>Enterobacterales</taxon>
        <taxon>Yersiniaceae</taxon>
        <taxon>Ewingella</taxon>
    </lineage>
</organism>
<sequence>MLNKTNQVYYDAIGLEHRPYESSFSKAVLISSVILDTLLHEPPPKCPISKTLQNRPSLLHKRLKK</sequence>
<evidence type="ECO:0000313" key="2">
    <source>
        <dbReference type="EMBL" id="TPG55845.1"/>
    </source>
</evidence>
<dbReference type="AlphaFoldDB" id="A0A502G238"/>
<evidence type="ECO:0000256" key="1">
    <source>
        <dbReference type="SAM" id="MobiDB-lite"/>
    </source>
</evidence>
<dbReference type="EMBL" id="RCZD01000017">
    <property type="protein sequence ID" value="TPG55845.1"/>
    <property type="molecule type" value="Genomic_DNA"/>
</dbReference>
<comment type="caution">
    <text evidence="2">The sequence shown here is derived from an EMBL/GenBank/DDBJ whole genome shotgun (WGS) entry which is preliminary data.</text>
</comment>
<dbReference type="Proteomes" id="UP000317663">
    <property type="component" value="Unassembled WGS sequence"/>
</dbReference>
<evidence type="ECO:0000313" key="3">
    <source>
        <dbReference type="Proteomes" id="UP000317663"/>
    </source>
</evidence>
<protein>
    <submittedName>
        <fullName evidence="2">Uncharacterized protein</fullName>
    </submittedName>
</protein>
<keyword evidence="3" id="KW-1185">Reference proteome</keyword>
<feature type="region of interest" description="Disordered" evidence="1">
    <location>
        <begin position="46"/>
        <end position="65"/>
    </location>
</feature>